<proteinExistence type="predicted"/>
<dbReference type="EMBL" id="JAGXTP010000001">
    <property type="protein sequence ID" value="MBS3847963.1"/>
    <property type="molecule type" value="Genomic_DNA"/>
</dbReference>
<dbReference type="NCBIfam" id="NF005548">
    <property type="entry name" value="PRK07208.1-4"/>
    <property type="match status" value="1"/>
</dbReference>
<accession>A0A942E4B7</accession>
<dbReference type="InterPro" id="IPR002937">
    <property type="entry name" value="Amino_oxidase"/>
</dbReference>
<dbReference type="AlphaFoldDB" id="A0A942E4B7"/>
<evidence type="ECO:0000259" key="1">
    <source>
        <dbReference type="Pfam" id="PF01593"/>
    </source>
</evidence>
<gene>
    <name evidence="2" type="ORF">KD146_04545</name>
</gene>
<dbReference type="Gene3D" id="3.50.50.60">
    <property type="entry name" value="FAD/NAD(P)-binding domain"/>
    <property type="match status" value="1"/>
</dbReference>
<dbReference type="NCBIfam" id="NF005545">
    <property type="entry name" value="PRK07208.1-1"/>
    <property type="match status" value="1"/>
</dbReference>
<dbReference type="GO" id="GO:0005829">
    <property type="term" value="C:cytosol"/>
    <property type="evidence" value="ECO:0007669"/>
    <property type="project" value="TreeGrafter"/>
</dbReference>
<dbReference type="GO" id="GO:0050660">
    <property type="term" value="F:flavin adenine dinucleotide binding"/>
    <property type="evidence" value="ECO:0007669"/>
    <property type="project" value="TreeGrafter"/>
</dbReference>
<evidence type="ECO:0000313" key="3">
    <source>
        <dbReference type="Proteomes" id="UP000678281"/>
    </source>
</evidence>
<name>A0A942E4B7_9HYPH</name>
<organism evidence="2 3">
    <name type="scientific">Devosia litorisediminis</name>
    <dbReference type="NCBI Taxonomy" id="2829817"/>
    <lineage>
        <taxon>Bacteria</taxon>
        <taxon>Pseudomonadati</taxon>
        <taxon>Pseudomonadota</taxon>
        <taxon>Alphaproteobacteria</taxon>
        <taxon>Hyphomicrobiales</taxon>
        <taxon>Devosiaceae</taxon>
        <taxon>Devosia</taxon>
    </lineage>
</organism>
<dbReference type="GO" id="GO:0016491">
    <property type="term" value="F:oxidoreductase activity"/>
    <property type="evidence" value="ECO:0007669"/>
    <property type="project" value="InterPro"/>
</dbReference>
<dbReference type="RefSeq" id="WP_212657547.1">
    <property type="nucleotide sequence ID" value="NZ_JAGXTP010000001.1"/>
</dbReference>
<keyword evidence="3" id="KW-1185">Reference proteome</keyword>
<evidence type="ECO:0000313" key="2">
    <source>
        <dbReference type="EMBL" id="MBS3847963.1"/>
    </source>
</evidence>
<feature type="domain" description="Amine oxidase" evidence="1">
    <location>
        <begin position="13"/>
        <end position="456"/>
    </location>
</feature>
<reference evidence="2" key="1">
    <citation type="submission" date="2021-04" db="EMBL/GenBank/DDBJ databases">
        <title>Devosia litorisediminis sp. nov., isolated from a sand dune.</title>
        <authorList>
            <person name="Park S."/>
            <person name="Yoon J.-H."/>
        </authorList>
    </citation>
    <scope>NUCLEOTIDE SEQUENCE</scope>
    <source>
        <strain evidence="2">BSSL-BM10</strain>
    </source>
</reference>
<comment type="caution">
    <text evidence="2">The sequence shown here is derived from an EMBL/GenBank/DDBJ whole genome shotgun (WGS) entry which is preliminary data.</text>
</comment>
<dbReference type="Pfam" id="PF01593">
    <property type="entry name" value="Amino_oxidase"/>
    <property type="match status" value="1"/>
</dbReference>
<protein>
    <submittedName>
        <fullName evidence="2">NAD(P)/FAD-dependent oxidoreductase</fullName>
    </submittedName>
</protein>
<dbReference type="Proteomes" id="UP000678281">
    <property type="component" value="Unassembled WGS sequence"/>
</dbReference>
<dbReference type="InterPro" id="IPR036188">
    <property type="entry name" value="FAD/NAD-bd_sf"/>
</dbReference>
<sequence>MNVETLIIGAGPAGLTTAYELTKAGHSVAIVERDPVYVGGISRTVNYKGYRFDIGGHRFFSKSAEVEAWWTEIMGNEMLQRPRSSRIYYNGKLFDYPLRAGDALAKLGPVEALRCVISYGWAQIRPHRNVVSFEQWVVNNFGRRLFEIFFKTYTEKVWGMDCGDISADWAAQRIKGLNLYQAIIQSFGLGKKPSGSDGVIKTLINSFRYPRLGPGQMWERARDKIVDQGGTMMMGSTITAISQHAETGKWIAIVTDAQGKETKITADHLVSTAAVNELVRMLGADADPAVAAAAKGLRYRDFLIIGLITRGKESFDDNWIYIHDPSVKVGRIQNFKSWSPDMVPDPNTACYGMEYFCNAGDDTWDMSDADLIARAKQEIGQLGLAEPQDIIDGSVVRQPKAYPVYDDTYKINVDTITEGLEEQFTNLHLAGRNGMHKYNNQDHAMMTGILTAKNIIAGSSVHDVWGVNEDAEYHEGGSAGDDKIEERLVPRRIA</sequence>
<dbReference type="SUPFAM" id="SSF51971">
    <property type="entry name" value="Nucleotide-binding domain"/>
    <property type="match status" value="1"/>
</dbReference>
<dbReference type="GO" id="GO:0008767">
    <property type="term" value="F:UDP-galactopyranose mutase activity"/>
    <property type="evidence" value="ECO:0007669"/>
    <property type="project" value="TreeGrafter"/>
</dbReference>
<dbReference type="PANTHER" id="PTHR21197">
    <property type="entry name" value="UDP-GALACTOPYRANOSE MUTASE"/>
    <property type="match status" value="1"/>
</dbReference>
<dbReference type="PANTHER" id="PTHR21197:SF0">
    <property type="entry name" value="UDP-GALACTOPYRANOSE MUTASE"/>
    <property type="match status" value="1"/>
</dbReference>